<name>A0A9W6YZD0_AMBMO</name>
<evidence type="ECO:0000256" key="2">
    <source>
        <dbReference type="SAM" id="Phobius"/>
    </source>
</evidence>
<gene>
    <name evidence="4" type="ORF">Amon01_000397300</name>
</gene>
<keyword evidence="2" id="KW-0812">Transmembrane</keyword>
<dbReference type="InterPro" id="IPR050645">
    <property type="entry name" value="Histidine_acid_phosphatase"/>
</dbReference>
<reference evidence="4" key="1">
    <citation type="submission" date="2023-04" db="EMBL/GenBank/DDBJ databases">
        <title>Ambrosiozyma monospora NBRC 1965.</title>
        <authorList>
            <person name="Ichikawa N."/>
            <person name="Sato H."/>
            <person name="Tonouchi N."/>
        </authorList>
    </citation>
    <scope>NUCLEOTIDE SEQUENCE</scope>
    <source>
        <strain evidence="4">NBRC 1965</strain>
    </source>
</reference>
<feature type="signal peptide" evidence="3">
    <location>
        <begin position="1"/>
        <end position="21"/>
    </location>
</feature>
<keyword evidence="5" id="KW-1185">Reference proteome</keyword>
<dbReference type="AlphaFoldDB" id="A0A9W6YZD0"/>
<accession>A0A9W6YZD0</accession>
<protein>
    <submittedName>
        <fullName evidence="4">Unnamed protein product</fullName>
    </submittedName>
</protein>
<feature type="compositionally biased region" description="Basic and acidic residues" evidence="1">
    <location>
        <begin position="507"/>
        <end position="518"/>
    </location>
</feature>
<dbReference type="EMBL" id="BSXU01001807">
    <property type="protein sequence ID" value="GMG31276.1"/>
    <property type="molecule type" value="Genomic_DNA"/>
</dbReference>
<dbReference type="SUPFAM" id="SSF53254">
    <property type="entry name" value="Phosphoglycerate mutase-like"/>
    <property type="match status" value="1"/>
</dbReference>
<feature type="region of interest" description="Disordered" evidence="1">
    <location>
        <begin position="493"/>
        <end position="525"/>
    </location>
</feature>
<feature type="transmembrane region" description="Helical" evidence="2">
    <location>
        <begin position="464"/>
        <end position="487"/>
    </location>
</feature>
<dbReference type="Gene3D" id="3.40.50.1240">
    <property type="entry name" value="Phosphoglycerate mutase-like"/>
    <property type="match status" value="1"/>
</dbReference>
<dbReference type="PANTHER" id="PTHR11567">
    <property type="entry name" value="ACID PHOSPHATASE-RELATED"/>
    <property type="match status" value="1"/>
</dbReference>
<sequence length="525" mass="57764">MQLPFSVITTILAAVASVTSAANIDASSLNNGEYKCLGTFIFGRHNDRTSKPATVLTTNGARNQVRAGNFYRERYFGLNGENSTVDSDYIISGLNSEGYFIYGDTYAQAPASSVIEYSQISFLQGLYPPSTAANYNVTLEDSQKAGLSNGTTVISPFDGYQYVFMDIQDETSDDYYLIKGDTNCPSSTKAIKTYLKSDDFQNVNSSTYDFYQSLSSILPEKQFPSYNLNFGQAYQIFDYVNVNWIHDDDKPSSWNSTLLFQLRTLADAYQWGIANAATHNATIGGQTMLGAVYKYLNTTKVEGSPYINYFTGSYNTMNQMFSLMQMDKVSENFTGLPDYGATLVWDLLQESSSNDYYVQFSFMNGTTPDNGTPLIAYPEFGSSDTLMSWSDFETAIKNVSILELSNWCSTCNVSIADAPQCAKYSDAYEFGTQLSDKGVDLKEVASGDYSSLDIKKSSLTKAGAGGIGAGVTIFVFAVVGALAWLFCKSRKNSKKQYDDSVLPTSVHSKDEVSHKHDQVSSSSTE</sequence>
<evidence type="ECO:0000313" key="4">
    <source>
        <dbReference type="EMBL" id="GMG31276.1"/>
    </source>
</evidence>
<dbReference type="InterPro" id="IPR029033">
    <property type="entry name" value="His_PPase_superfam"/>
</dbReference>
<organism evidence="4 5">
    <name type="scientific">Ambrosiozyma monospora</name>
    <name type="common">Yeast</name>
    <name type="synonym">Endomycopsis monosporus</name>
    <dbReference type="NCBI Taxonomy" id="43982"/>
    <lineage>
        <taxon>Eukaryota</taxon>
        <taxon>Fungi</taxon>
        <taxon>Dikarya</taxon>
        <taxon>Ascomycota</taxon>
        <taxon>Saccharomycotina</taxon>
        <taxon>Pichiomycetes</taxon>
        <taxon>Pichiales</taxon>
        <taxon>Pichiaceae</taxon>
        <taxon>Ambrosiozyma</taxon>
    </lineage>
</organism>
<evidence type="ECO:0000256" key="3">
    <source>
        <dbReference type="SAM" id="SignalP"/>
    </source>
</evidence>
<dbReference type="Proteomes" id="UP001165063">
    <property type="component" value="Unassembled WGS sequence"/>
</dbReference>
<proteinExistence type="predicted"/>
<evidence type="ECO:0000256" key="1">
    <source>
        <dbReference type="SAM" id="MobiDB-lite"/>
    </source>
</evidence>
<dbReference type="PANTHER" id="PTHR11567:SF142">
    <property type="entry name" value="PHOSPHOGLYCERATE MUTASE-LIKE PROTEIN"/>
    <property type="match status" value="1"/>
</dbReference>
<keyword evidence="2" id="KW-0472">Membrane</keyword>
<keyword evidence="2" id="KW-1133">Transmembrane helix</keyword>
<feature type="chain" id="PRO_5040909765" evidence="3">
    <location>
        <begin position="22"/>
        <end position="525"/>
    </location>
</feature>
<evidence type="ECO:0000313" key="5">
    <source>
        <dbReference type="Proteomes" id="UP001165063"/>
    </source>
</evidence>
<comment type="caution">
    <text evidence="4">The sequence shown here is derived from an EMBL/GenBank/DDBJ whole genome shotgun (WGS) entry which is preliminary data.</text>
</comment>
<dbReference type="OrthoDB" id="258392at2759"/>
<dbReference type="GO" id="GO:0016791">
    <property type="term" value="F:phosphatase activity"/>
    <property type="evidence" value="ECO:0007669"/>
    <property type="project" value="TreeGrafter"/>
</dbReference>
<keyword evidence="3" id="KW-0732">Signal</keyword>